<keyword evidence="2" id="KW-0472">Membrane</keyword>
<evidence type="ECO:0000313" key="3">
    <source>
        <dbReference type="EMBL" id="KAF1912613.1"/>
    </source>
</evidence>
<feature type="region of interest" description="Disordered" evidence="1">
    <location>
        <begin position="74"/>
        <end position="95"/>
    </location>
</feature>
<accession>A0A6A5QB76</accession>
<evidence type="ECO:0000256" key="1">
    <source>
        <dbReference type="SAM" id="MobiDB-lite"/>
    </source>
</evidence>
<dbReference type="Proteomes" id="UP000800096">
    <property type="component" value="Unassembled WGS sequence"/>
</dbReference>
<sequence length="243" mass="24179">MQAVLQATTMNPFPTTGSIGNPFAPSRISSTATPTSFSLTTYSTSHASSSFTRPTAIPSVFSFGPASSCTSNSVSQATPFPSPFPRDTPSGSSREACVISNDADVNDHAFWDLYACCKGMDMTAIGEPNLCSAQCSVGPGQSVLDLGECLSKRVDVVVCRVGASGDGMAGGSPSQSAGQSGSRTSGASTGASASGSQSGSASGSASVSTGIGNAVGVVHVGGGKMGVVVFSMLAVGSFVWMLL</sequence>
<dbReference type="AlphaFoldDB" id="A0A6A5QB76"/>
<protein>
    <submittedName>
        <fullName evidence="3">Uncharacterized protein</fullName>
    </submittedName>
</protein>
<proteinExistence type="predicted"/>
<gene>
    <name evidence="3" type="ORF">BDU57DRAFT_523003</name>
</gene>
<feature type="compositionally biased region" description="Low complexity" evidence="1">
    <location>
        <begin position="171"/>
        <end position="199"/>
    </location>
</feature>
<evidence type="ECO:0000313" key="4">
    <source>
        <dbReference type="Proteomes" id="UP000800096"/>
    </source>
</evidence>
<dbReference type="OrthoDB" id="3792734at2759"/>
<reference evidence="3" key="1">
    <citation type="journal article" date="2020" name="Stud. Mycol.">
        <title>101 Dothideomycetes genomes: a test case for predicting lifestyles and emergence of pathogens.</title>
        <authorList>
            <person name="Haridas S."/>
            <person name="Albert R."/>
            <person name="Binder M."/>
            <person name="Bloem J."/>
            <person name="Labutti K."/>
            <person name="Salamov A."/>
            <person name="Andreopoulos B."/>
            <person name="Baker S."/>
            <person name="Barry K."/>
            <person name="Bills G."/>
            <person name="Bluhm B."/>
            <person name="Cannon C."/>
            <person name="Castanera R."/>
            <person name="Culley D."/>
            <person name="Daum C."/>
            <person name="Ezra D."/>
            <person name="Gonzalez J."/>
            <person name="Henrissat B."/>
            <person name="Kuo A."/>
            <person name="Liang C."/>
            <person name="Lipzen A."/>
            <person name="Lutzoni F."/>
            <person name="Magnuson J."/>
            <person name="Mondo S."/>
            <person name="Nolan M."/>
            <person name="Ohm R."/>
            <person name="Pangilinan J."/>
            <person name="Park H.-J."/>
            <person name="Ramirez L."/>
            <person name="Alfaro M."/>
            <person name="Sun H."/>
            <person name="Tritt A."/>
            <person name="Yoshinaga Y."/>
            <person name="Zwiers L.-H."/>
            <person name="Turgeon B."/>
            <person name="Goodwin S."/>
            <person name="Spatafora J."/>
            <person name="Crous P."/>
            <person name="Grigoriev I."/>
        </authorList>
    </citation>
    <scope>NUCLEOTIDE SEQUENCE</scope>
    <source>
        <strain evidence="3">HMLAC05119</strain>
    </source>
</reference>
<feature type="transmembrane region" description="Helical" evidence="2">
    <location>
        <begin position="225"/>
        <end position="242"/>
    </location>
</feature>
<name>A0A6A5QB76_AMPQU</name>
<organism evidence="3 4">
    <name type="scientific">Ampelomyces quisqualis</name>
    <name type="common">Powdery mildew agent</name>
    <dbReference type="NCBI Taxonomy" id="50730"/>
    <lineage>
        <taxon>Eukaryota</taxon>
        <taxon>Fungi</taxon>
        <taxon>Dikarya</taxon>
        <taxon>Ascomycota</taxon>
        <taxon>Pezizomycotina</taxon>
        <taxon>Dothideomycetes</taxon>
        <taxon>Pleosporomycetidae</taxon>
        <taxon>Pleosporales</taxon>
        <taxon>Pleosporineae</taxon>
        <taxon>Phaeosphaeriaceae</taxon>
        <taxon>Ampelomyces</taxon>
    </lineage>
</organism>
<dbReference type="EMBL" id="ML979140">
    <property type="protein sequence ID" value="KAF1912613.1"/>
    <property type="molecule type" value="Genomic_DNA"/>
</dbReference>
<keyword evidence="2" id="KW-0812">Transmembrane</keyword>
<keyword evidence="4" id="KW-1185">Reference proteome</keyword>
<keyword evidence="2" id="KW-1133">Transmembrane helix</keyword>
<evidence type="ECO:0000256" key="2">
    <source>
        <dbReference type="SAM" id="Phobius"/>
    </source>
</evidence>
<feature type="region of interest" description="Disordered" evidence="1">
    <location>
        <begin position="167"/>
        <end position="199"/>
    </location>
</feature>